<dbReference type="PANTHER" id="PTHR32054">
    <property type="entry name" value="HEAVY CHAIN, PUTATIVE, EXPRESSED-RELATED-RELATED"/>
    <property type="match status" value="1"/>
</dbReference>
<dbReference type="GO" id="GO:0005829">
    <property type="term" value="C:cytosol"/>
    <property type="evidence" value="ECO:0007669"/>
    <property type="project" value="TreeGrafter"/>
</dbReference>
<proteinExistence type="inferred from homology"/>
<dbReference type="GO" id="GO:0009904">
    <property type="term" value="P:chloroplast accumulation movement"/>
    <property type="evidence" value="ECO:0007669"/>
    <property type="project" value="TreeGrafter"/>
</dbReference>
<evidence type="ECO:0000313" key="4">
    <source>
        <dbReference type="EMBL" id="CAK7322840.1"/>
    </source>
</evidence>
<feature type="coiled-coil region" evidence="3">
    <location>
        <begin position="98"/>
        <end position="387"/>
    </location>
</feature>
<organism evidence="4 5">
    <name type="scientific">Dovyalis caffra</name>
    <dbReference type="NCBI Taxonomy" id="77055"/>
    <lineage>
        <taxon>Eukaryota</taxon>
        <taxon>Viridiplantae</taxon>
        <taxon>Streptophyta</taxon>
        <taxon>Embryophyta</taxon>
        <taxon>Tracheophyta</taxon>
        <taxon>Spermatophyta</taxon>
        <taxon>Magnoliopsida</taxon>
        <taxon>eudicotyledons</taxon>
        <taxon>Gunneridae</taxon>
        <taxon>Pentapetalae</taxon>
        <taxon>rosids</taxon>
        <taxon>fabids</taxon>
        <taxon>Malpighiales</taxon>
        <taxon>Salicaceae</taxon>
        <taxon>Flacourtieae</taxon>
        <taxon>Dovyalis</taxon>
    </lineage>
</organism>
<gene>
    <name evidence="4" type="ORF">DCAF_LOCUS451</name>
</gene>
<dbReference type="Pfam" id="PF05701">
    <property type="entry name" value="WEMBL"/>
    <property type="match status" value="1"/>
</dbReference>
<evidence type="ECO:0000256" key="3">
    <source>
        <dbReference type="SAM" id="Coils"/>
    </source>
</evidence>
<dbReference type="GO" id="GO:0009903">
    <property type="term" value="P:chloroplast avoidance movement"/>
    <property type="evidence" value="ECO:0007669"/>
    <property type="project" value="TreeGrafter"/>
</dbReference>
<evidence type="ECO:0000256" key="1">
    <source>
        <dbReference type="ARBA" id="ARBA00005485"/>
    </source>
</evidence>
<keyword evidence="5" id="KW-1185">Reference proteome</keyword>
<protein>
    <submittedName>
        <fullName evidence="4">Uncharacterized protein</fullName>
    </submittedName>
</protein>
<comment type="similarity">
    <text evidence="1">Belongs to the WEB family.</text>
</comment>
<dbReference type="Gene3D" id="1.10.287.1490">
    <property type="match status" value="1"/>
</dbReference>
<comment type="caution">
    <text evidence="4">The sequence shown here is derived from an EMBL/GenBank/DDBJ whole genome shotgun (WGS) entry which is preliminary data.</text>
</comment>
<dbReference type="Proteomes" id="UP001314170">
    <property type="component" value="Unassembled WGS sequence"/>
</dbReference>
<name>A0AAV1QR56_9ROSI</name>
<sequence>MSKCYELDYWLLVATVEISLLGDIYIMGEIDTKPIEPVQVALTLFGEKGDPGKNLSSGGSGDEVEKEKDVETLLKHLANYKVQMEAKDFAFAQVLHTLEHYQKTTEELSALLKNSEVERDGYREDCREARTRINELEAKVKEMADKLLETGKIREKLSHVLSELRATQEEIISMETQLATAREVNLKAMKEAELMETAANMEKERAEKLANHVAELNEVILVSKLAAIEAEKEKCMVLSEKDARLESAMEKAEQAQEQEENMKKRLEMMQELENQLLAKSEVVDSLQGELNQAFELLSSSNKAVSDAVHDLNQLEADLKVKEGENSDQAFYIGALETELNQLKIELKNANEEASHLNCNVEILTDELQKVKIKMDGIKEREKDAQVEISLLKSEIERGRSEFAAAEARPGSVKSGFCLAVQQLAVEAEEAKKENQRLKGGVDKVTEESEDFGLMDTDQHEKYSCQAVETFKNNESNAESVRRRNENEGNITISLEEYESLISKAEKANEFPGRESSNMSITSENKCELEVLKKELESAIVKIGELRTRAEQAVTRAEAAEKAKTTLEDQLKRRREQKQRIKAAIVGLREESTSRGFSSSTYAIAPREYQTLGKVLNMKF</sequence>
<feature type="coiled-coil region" evidence="3">
    <location>
        <begin position="420"/>
        <end position="447"/>
    </location>
</feature>
<dbReference type="AlphaFoldDB" id="A0AAV1QR56"/>
<evidence type="ECO:0000313" key="5">
    <source>
        <dbReference type="Proteomes" id="UP001314170"/>
    </source>
</evidence>
<evidence type="ECO:0000256" key="2">
    <source>
        <dbReference type="ARBA" id="ARBA00023054"/>
    </source>
</evidence>
<dbReference type="EMBL" id="CAWUPB010000030">
    <property type="protein sequence ID" value="CAK7322840.1"/>
    <property type="molecule type" value="Genomic_DNA"/>
</dbReference>
<keyword evidence="2 3" id="KW-0175">Coiled coil</keyword>
<reference evidence="4 5" key="1">
    <citation type="submission" date="2024-01" db="EMBL/GenBank/DDBJ databases">
        <authorList>
            <person name="Waweru B."/>
        </authorList>
    </citation>
    <scope>NUCLEOTIDE SEQUENCE [LARGE SCALE GENOMIC DNA]</scope>
</reference>
<dbReference type="InterPro" id="IPR008545">
    <property type="entry name" value="Web"/>
</dbReference>
<dbReference type="PANTHER" id="PTHR32054:SF17">
    <property type="entry name" value="EXPRESSED PROTEIN"/>
    <property type="match status" value="1"/>
</dbReference>
<feature type="coiled-coil region" evidence="3">
    <location>
        <begin position="528"/>
        <end position="590"/>
    </location>
</feature>
<accession>A0AAV1QR56</accession>